<keyword evidence="7" id="KW-0472">Membrane</keyword>
<evidence type="ECO:0000256" key="1">
    <source>
        <dbReference type="ARBA" id="ARBA00004413"/>
    </source>
</evidence>
<gene>
    <name evidence="10" type="primary">btuD_1</name>
    <name evidence="10" type="ORF">FNHNGOKL_00009</name>
</gene>
<reference evidence="10" key="1">
    <citation type="submission" date="2020-06" db="EMBL/GenBank/DDBJ databases">
        <title>Unique genomic features of the anaerobic methanotrophic archaea.</title>
        <authorList>
            <person name="Chadwick G.L."/>
            <person name="Skennerton C.T."/>
            <person name="Laso-Perez R."/>
            <person name="Leu A.O."/>
            <person name="Speth D.R."/>
            <person name="Yu H."/>
            <person name="Morgan-Lang C."/>
            <person name="Hatzenpichler R."/>
            <person name="Goudeau D."/>
            <person name="Malmstrom R."/>
            <person name="Brazelton W.J."/>
            <person name="Woyke T."/>
            <person name="Hallam S.J."/>
            <person name="Tyson G.W."/>
            <person name="Wegener G."/>
            <person name="Boetius A."/>
            <person name="Orphan V."/>
        </authorList>
    </citation>
    <scope>NUCLEOTIDE SEQUENCE</scope>
</reference>
<feature type="domain" description="ABC transporter" evidence="9">
    <location>
        <begin position="5"/>
        <end position="235"/>
    </location>
</feature>
<dbReference type="InterPro" id="IPR003439">
    <property type="entry name" value="ABC_transporter-like_ATP-bd"/>
</dbReference>
<dbReference type="PANTHER" id="PTHR42711">
    <property type="entry name" value="ABC TRANSPORTER ATP-BINDING PROTEIN"/>
    <property type="match status" value="1"/>
</dbReference>
<dbReference type="AlphaFoldDB" id="A0A7G9YPK7"/>
<dbReference type="InterPro" id="IPR017871">
    <property type="entry name" value="ABC_transporter-like_CS"/>
</dbReference>
<keyword evidence="2" id="KW-0813">Transport</keyword>
<keyword evidence="4" id="KW-0547">Nucleotide-binding</keyword>
<keyword evidence="6" id="KW-1278">Translocase</keyword>
<keyword evidence="5 10" id="KW-0067">ATP-binding</keyword>
<dbReference type="PANTHER" id="PTHR42711:SF5">
    <property type="entry name" value="ABC TRANSPORTER ATP-BINDING PROTEIN NATA"/>
    <property type="match status" value="1"/>
</dbReference>
<evidence type="ECO:0000256" key="6">
    <source>
        <dbReference type="ARBA" id="ARBA00022967"/>
    </source>
</evidence>
<evidence type="ECO:0000256" key="5">
    <source>
        <dbReference type="ARBA" id="ARBA00022840"/>
    </source>
</evidence>
<dbReference type="EMBL" id="MT631400">
    <property type="protein sequence ID" value="QNO49941.1"/>
    <property type="molecule type" value="Genomic_DNA"/>
</dbReference>
<dbReference type="InterPro" id="IPR003593">
    <property type="entry name" value="AAA+_ATPase"/>
</dbReference>
<dbReference type="FunFam" id="3.40.50.300:FF:000589">
    <property type="entry name" value="ABC transporter, ATP-binding subunit"/>
    <property type="match status" value="1"/>
</dbReference>
<sequence length="308" mass="34685">MENMIEVKELTKYYNGLAAVDHINVEVEEGEVFGFLGPNGAGKTTTVRILTGIIKPSSGKANIMGFDIQRDPIKAKQMMGIVPELSNAYTELSAWNNLQFMAELYGVPKKDAKQRAEELLMKFDLYGRKDHKVSTFSKGMKQKLIIAMSLMNDPEILFLDEPTSGLDVQSARLIRDTVLDLHKVGKTIFLTTHYMEEANQLCDKIAIINHGKIAAIDAPEKLKMRIGGREWVEVSFDMPADASDFHAMPGVIDIRMNGDKIRLYTDEPCRIIHQLVDYSRSNNMEIVTLNTLTPTLEDAFIKLTEEIE</sequence>
<dbReference type="InterPro" id="IPR027417">
    <property type="entry name" value="P-loop_NTPase"/>
</dbReference>
<dbReference type="SMART" id="SM00382">
    <property type="entry name" value="AAA"/>
    <property type="match status" value="1"/>
</dbReference>
<accession>A0A7G9YPK7</accession>
<dbReference type="PROSITE" id="PS50893">
    <property type="entry name" value="ABC_TRANSPORTER_2"/>
    <property type="match status" value="1"/>
</dbReference>
<dbReference type="GO" id="GO:0016887">
    <property type="term" value="F:ATP hydrolysis activity"/>
    <property type="evidence" value="ECO:0007669"/>
    <property type="project" value="InterPro"/>
</dbReference>
<comment type="subcellular location">
    <subcellularLocation>
        <location evidence="1">Cell membrane</location>
        <topology evidence="1">Peripheral membrane protein</topology>
        <orientation evidence="1">Cytoplasmic side</orientation>
    </subcellularLocation>
</comment>
<evidence type="ECO:0000256" key="3">
    <source>
        <dbReference type="ARBA" id="ARBA00022475"/>
    </source>
</evidence>
<evidence type="ECO:0000256" key="2">
    <source>
        <dbReference type="ARBA" id="ARBA00022448"/>
    </source>
</evidence>
<dbReference type="InterPro" id="IPR005894">
    <property type="entry name" value="DrrA"/>
</dbReference>
<dbReference type="GO" id="GO:0005524">
    <property type="term" value="F:ATP binding"/>
    <property type="evidence" value="ECO:0007669"/>
    <property type="project" value="UniProtKB-KW"/>
</dbReference>
<dbReference type="NCBIfam" id="TIGR01188">
    <property type="entry name" value="drrA"/>
    <property type="match status" value="1"/>
</dbReference>
<dbReference type="PROSITE" id="PS00211">
    <property type="entry name" value="ABC_TRANSPORTER_1"/>
    <property type="match status" value="1"/>
</dbReference>
<dbReference type="GO" id="GO:0043215">
    <property type="term" value="P:daunorubicin transport"/>
    <property type="evidence" value="ECO:0007669"/>
    <property type="project" value="InterPro"/>
</dbReference>
<evidence type="ECO:0000256" key="7">
    <source>
        <dbReference type="ARBA" id="ARBA00023136"/>
    </source>
</evidence>
<evidence type="ECO:0000256" key="4">
    <source>
        <dbReference type="ARBA" id="ARBA00022741"/>
    </source>
</evidence>
<dbReference type="Gene3D" id="3.40.50.300">
    <property type="entry name" value="P-loop containing nucleotide triphosphate hydrolases"/>
    <property type="match status" value="1"/>
</dbReference>
<keyword evidence="3" id="KW-1003">Cell membrane</keyword>
<evidence type="ECO:0000313" key="10">
    <source>
        <dbReference type="EMBL" id="QNO49941.1"/>
    </source>
</evidence>
<proteinExistence type="inferred from homology"/>
<dbReference type="Pfam" id="PF00005">
    <property type="entry name" value="ABC_tran"/>
    <property type="match status" value="1"/>
</dbReference>
<protein>
    <submittedName>
        <fullName evidence="10">Vitamin B12 import ATP-binding protein BtuD</fullName>
    </submittedName>
</protein>
<dbReference type="GO" id="GO:0005886">
    <property type="term" value="C:plasma membrane"/>
    <property type="evidence" value="ECO:0007669"/>
    <property type="project" value="UniProtKB-SubCell"/>
</dbReference>
<evidence type="ECO:0000259" key="9">
    <source>
        <dbReference type="PROSITE" id="PS50893"/>
    </source>
</evidence>
<organism evidence="10">
    <name type="scientific">Candidatus Methanogaster sp. ANME-2c ERB4</name>
    <dbReference type="NCBI Taxonomy" id="2759911"/>
    <lineage>
        <taxon>Archaea</taxon>
        <taxon>Methanobacteriati</taxon>
        <taxon>Methanobacteriota</taxon>
        <taxon>Stenosarchaea group</taxon>
        <taxon>Methanomicrobia</taxon>
        <taxon>Methanosarcinales</taxon>
        <taxon>ANME-2 cluster</taxon>
        <taxon>Candidatus Methanogasteraceae</taxon>
        <taxon>Candidatus Methanogaster</taxon>
    </lineage>
</organism>
<dbReference type="InterPro" id="IPR050763">
    <property type="entry name" value="ABC_transporter_ATP-binding"/>
</dbReference>
<comment type="similarity">
    <text evidence="8">Belongs to the ABC transporter superfamily. Drug exporter-1 (DrugE1) (TC 3.A.1.105) family.</text>
</comment>
<dbReference type="SUPFAM" id="SSF52540">
    <property type="entry name" value="P-loop containing nucleoside triphosphate hydrolases"/>
    <property type="match status" value="1"/>
</dbReference>
<name>A0A7G9YPK7_9EURY</name>
<evidence type="ECO:0000256" key="8">
    <source>
        <dbReference type="ARBA" id="ARBA00049985"/>
    </source>
</evidence>
<dbReference type="GO" id="GO:1900753">
    <property type="term" value="P:doxorubicin transport"/>
    <property type="evidence" value="ECO:0007669"/>
    <property type="project" value="InterPro"/>
</dbReference>